<protein>
    <submittedName>
        <fullName evidence="4">L-glutamine:2-deoxy-scyllo-inosose aminotransferase</fullName>
        <ecNumber evidence="4">2.6.1.100</ecNumber>
    </submittedName>
</protein>
<dbReference type="InterPro" id="IPR015424">
    <property type="entry name" value="PyrdxlP-dep_Trfase"/>
</dbReference>
<dbReference type="GO" id="GO:0008483">
    <property type="term" value="F:transaminase activity"/>
    <property type="evidence" value="ECO:0007669"/>
    <property type="project" value="UniProtKB-KW"/>
</dbReference>
<dbReference type="Gene3D" id="3.40.640.10">
    <property type="entry name" value="Type I PLP-dependent aspartate aminotransferase-like (Major domain)"/>
    <property type="match status" value="1"/>
</dbReference>
<dbReference type="InterPro" id="IPR015421">
    <property type="entry name" value="PyrdxlP-dep_Trfase_major"/>
</dbReference>
<dbReference type="PANTHER" id="PTHR30244:SF36">
    <property type="entry name" value="3-OXO-GLUCOSE-6-PHOSPHATE:GLUTAMATE AMINOTRANSFERASE"/>
    <property type="match status" value="1"/>
</dbReference>
<dbReference type="EC" id="2.6.1.100" evidence="4"/>
<dbReference type="EMBL" id="SJPI01000003">
    <property type="protein sequence ID" value="TWT49255.1"/>
    <property type="molecule type" value="Genomic_DNA"/>
</dbReference>
<keyword evidence="4" id="KW-0032">Aminotransferase</keyword>
<comment type="similarity">
    <text evidence="2 3">Belongs to the DegT/DnrJ/EryC1 family.</text>
</comment>
<reference evidence="4 5" key="1">
    <citation type="submission" date="2019-02" db="EMBL/GenBank/DDBJ databases">
        <title>Deep-cultivation of Planctomycetes and their phenomic and genomic characterization uncovers novel biology.</title>
        <authorList>
            <person name="Wiegand S."/>
            <person name="Jogler M."/>
            <person name="Boedeker C."/>
            <person name="Pinto D."/>
            <person name="Vollmers J."/>
            <person name="Rivas-Marin E."/>
            <person name="Kohn T."/>
            <person name="Peeters S.H."/>
            <person name="Heuer A."/>
            <person name="Rast P."/>
            <person name="Oberbeckmann S."/>
            <person name="Bunk B."/>
            <person name="Jeske O."/>
            <person name="Meyerdierks A."/>
            <person name="Storesund J.E."/>
            <person name="Kallscheuer N."/>
            <person name="Luecker S."/>
            <person name="Lage O.M."/>
            <person name="Pohl T."/>
            <person name="Merkel B.J."/>
            <person name="Hornburger P."/>
            <person name="Mueller R.-W."/>
            <person name="Bruemmer F."/>
            <person name="Labrenz M."/>
            <person name="Spormann A.M."/>
            <person name="Op Den Camp H."/>
            <person name="Overmann J."/>
            <person name="Amann R."/>
            <person name="Jetten M.S.M."/>
            <person name="Mascher T."/>
            <person name="Medema M.H."/>
            <person name="Devos D.P."/>
            <person name="Kaster A.-K."/>
            <person name="Ovreas L."/>
            <person name="Rohde M."/>
            <person name="Galperin M.Y."/>
            <person name="Jogler C."/>
        </authorList>
    </citation>
    <scope>NUCLEOTIDE SEQUENCE [LARGE SCALE GENOMIC DNA]</scope>
    <source>
        <strain evidence="4 5">Pla22</strain>
    </source>
</reference>
<organism evidence="4 5">
    <name type="scientific">Rubripirellula amarantea</name>
    <dbReference type="NCBI Taxonomy" id="2527999"/>
    <lineage>
        <taxon>Bacteria</taxon>
        <taxon>Pseudomonadati</taxon>
        <taxon>Planctomycetota</taxon>
        <taxon>Planctomycetia</taxon>
        <taxon>Pirellulales</taxon>
        <taxon>Pirellulaceae</taxon>
        <taxon>Rubripirellula</taxon>
    </lineage>
</organism>
<evidence type="ECO:0000256" key="2">
    <source>
        <dbReference type="ARBA" id="ARBA00037999"/>
    </source>
</evidence>
<proteinExistence type="inferred from homology"/>
<dbReference type="AlphaFoldDB" id="A0A5C5WGM5"/>
<dbReference type="Gene3D" id="3.90.1150.10">
    <property type="entry name" value="Aspartate Aminotransferase, domain 1"/>
    <property type="match status" value="1"/>
</dbReference>
<keyword evidence="5" id="KW-1185">Reference proteome</keyword>
<evidence type="ECO:0000313" key="5">
    <source>
        <dbReference type="Proteomes" id="UP000316598"/>
    </source>
</evidence>
<comment type="caution">
    <text evidence="4">The sequence shown here is derived from an EMBL/GenBank/DDBJ whole genome shotgun (WGS) entry which is preliminary data.</text>
</comment>
<dbReference type="GO" id="GO:0000271">
    <property type="term" value="P:polysaccharide biosynthetic process"/>
    <property type="evidence" value="ECO:0007669"/>
    <property type="project" value="TreeGrafter"/>
</dbReference>
<dbReference type="InterPro" id="IPR015422">
    <property type="entry name" value="PyrdxlP-dep_Trfase_small"/>
</dbReference>
<gene>
    <name evidence="4" type="primary">btrR</name>
    <name evidence="4" type="ORF">Pla22_44480</name>
</gene>
<sequence length="366" mass="40115">MSFPKFAVPTWPPQWTEIFDATDRCLKSGRWGQYRSETQARLTSRLAKLVDVSSDHLRLCCSGTAAIECSLRAAGVGPGDEVVVAAFDYPGNVRCIEMVGAKPVLVDVNPDDPCMNIDSVAAAAGDRVKAVIASHLFGHAFDVSRIGKLCRERNWVLIEDACQVKGMKIAGARAGSFGDFATFSFGGSKVITAGAGGAIVARSARHAAKLASILDRPSETFPMSPLQCAVIEPQLDRLQEMHAIRNDCASYLVSELRDRTPSWQWLPSPLGADSAYYKLAVLAASAQQRARIVTLADQHGFLLGAGFRSLHRASERRCRKPVELKFSAMLGDRLFLIDQRLLLCEPEVRSQYVDVLMHIYHECMES</sequence>
<dbReference type="Pfam" id="PF01041">
    <property type="entry name" value="DegT_DnrJ_EryC1"/>
    <property type="match status" value="1"/>
</dbReference>
<accession>A0A5C5WGM5</accession>
<dbReference type="GO" id="GO:0030170">
    <property type="term" value="F:pyridoxal phosphate binding"/>
    <property type="evidence" value="ECO:0007669"/>
    <property type="project" value="TreeGrafter"/>
</dbReference>
<evidence type="ECO:0000313" key="4">
    <source>
        <dbReference type="EMBL" id="TWT49255.1"/>
    </source>
</evidence>
<evidence type="ECO:0000256" key="3">
    <source>
        <dbReference type="RuleBase" id="RU004508"/>
    </source>
</evidence>
<dbReference type="Proteomes" id="UP000316598">
    <property type="component" value="Unassembled WGS sequence"/>
</dbReference>
<dbReference type="OrthoDB" id="257609at2"/>
<dbReference type="SUPFAM" id="SSF53383">
    <property type="entry name" value="PLP-dependent transferases"/>
    <property type="match status" value="1"/>
</dbReference>
<dbReference type="PANTHER" id="PTHR30244">
    <property type="entry name" value="TRANSAMINASE"/>
    <property type="match status" value="1"/>
</dbReference>
<dbReference type="RefSeq" id="WP_146516796.1">
    <property type="nucleotide sequence ID" value="NZ_SJPI01000003.1"/>
</dbReference>
<dbReference type="InterPro" id="IPR000653">
    <property type="entry name" value="DegT/StrS_aminotransferase"/>
</dbReference>
<keyword evidence="1 3" id="KW-0663">Pyridoxal phosphate</keyword>
<keyword evidence="4" id="KW-0808">Transferase</keyword>
<name>A0A5C5WGM5_9BACT</name>
<evidence type="ECO:0000256" key="1">
    <source>
        <dbReference type="ARBA" id="ARBA00022898"/>
    </source>
</evidence>